<dbReference type="EMBL" id="RIBY02000757">
    <property type="protein sequence ID" value="KAH9838112.1"/>
    <property type="molecule type" value="Genomic_DNA"/>
</dbReference>
<feature type="region of interest" description="Disordered" evidence="1">
    <location>
        <begin position="1"/>
        <end position="25"/>
    </location>
</feature>
<accession>A0A9W7SX09</accession>
<organism evidence="2 3">
    <name type="scientific">Teratosphaeria destructans</name>
    <dbReference type="NCBI Taxonomy" id="418781"/>
    <lineage>
        <taxon>Eukaryota</taxon>
        <taxon>Fungi</taxon>
        <taxon>Dikarya</taxon>
        <taxon>Ascomycota</taxon>
        <taxon>Pezizomycotina</taxon>
        <taxon>Dothideomycetes</taxon>
        <taxon>Dothideomycetidae</taxon>
        <taxon>Mycosphaerellales</taxon>
        <taxon>Teratosphaeriaceae</taxon>
        <taxon>Teratosphaeria</taxon>
    </lineage>
</organism>
<proteinExistence type="predicted"/>
<reference evidence="2 3" key="1">
    <citation type="journal article" date="2018" name="IMA Fungus">
        <title>IMA Genome-F 10: Nine draft genome sequences of Claviceps purpurea s.lat., including C. arundinis, C. humidiphila, and C. cf. spartinae, pseudomolecules for the pitch canker pathogen Fusarium circinatum, draft genome of Davidsoniella eucalypti, Grosmannia galeiformis, Quambalaria eucalypti, and Teratosphaeria destructans.</title>
        <authorList>
            <person name="Wingfield B.D."/>
            <person name="Liu M."/>
            <person name="Nguyen H.D."/>
            <person name="Lane F.A."/>
            <person name="Morgan S.W."/>
            <person name="De Vos L."/>
            <person name="Wilken P.M."/>
            <person name="Duong T.A."/>
            <person name="Aylward J."/>
            <person name="Coetzee M.P."/>
            <person name="Dadej K."/>
            <person name="De Beer Z.W."/>
            <person name="Findlay W."/>
            <person name="Havenga M."/>
            <person name="Kolarik M."/>
            <person name="Menzies J.G."/>
            <person name="Naidoo K."/>
            <person name="Pochopski O."/>
            <person name="Shoukouhi P."/>
            <person name="Santana Q.C."/>
            <person name="Seifert K.A."/>
            <person name="Soal N."/>
            <person name="Steenkamp E.T."/>
            <person name="Tatham C.T."/>
            <person name="van der Nest M.A."/>
            <person name="Wingfield M.J."/>
        </authorList>
    </citation>
    <scope>NUCLEOTIDE SEQUENCE [LARGE SCALE GENOMIC DNA]</scope>
    <source>
        <strain evidence="2">CMW44962</strain>
    </source>
</reference>
<gene>
    <name evidence="2" type="ORF">Tdes44962_MAKER08310</name>
</gene>
<evidence type="ECO:0000313" key="2">
    <source>
        <dbReference type="EMBL" id="KAH9838112.1"/>
    </source>
</evidence>
<feature type="compositionally biased region" description="Basic and acidic residues" evidence="1">
    <location>
        <begin position="13"/>
        <end position="25"/>
    </location>
</feature>
<comment type="caution">
    <text evidence="2">The sequence shown here is derived from an EMBL/GenBank/DDBJ whole genome shotgun (WGS) entry which is preliminary data.</text>
</comment>
<keyword evidence="3" id="KW-1185">Reference proteome</keyword>
<protein>
    <submittedName>
        <fullName evidence="2">Uncharacterized protein</fullName>
    </submittedName>
</protein>
<dbReference type="Proteomes" id="UP001138500">
    <property type="component" value="Unassembled WGS sequence"/>
</dbReference>
<evidence type="ECO:0000256" key="1">
    <source>
        <dbReference type="SAM" id="MobiDB-lite"/>
    </source>
</evidence>
<sequence>MVKPSTTALGGQERNRTRGDAEKRPKFMHNDVAAEFIIMLRLREHPDAGIGLGSGILTSISMVPGQWEGRHGWQPESGDILISGKAKTGKVASIGLTSIVGTIWTLLSGNVPGQQGFITETAHVYSIIMRSISE</sequence>
<reference evidence="2 3" key="2">
    <citation type="journal article" date="2021" name="Curr. Genet.">
        <title>Genetic response to nitrogen starvation in the aggressive Eucalyptus foliar pathogen Teratosphaeria destructans.</title>
        <authorList>
            <person name="Havenga M."/>
            <person name="Wingfield B.D."/>
            <person name="Wingfield M.J."/>
            <person name="Dreyer L.L."/>
            <person name="Roets F."/>
            <person name="Aylward J."/>
        </authorList>
    </citation>
    <scope>NUCLEOTIDE SEQUENCE [LARGE SCALE GENOMIC DNA]</scope>
    <source>
        <strain evidence="2">CMW44962</strain>
    </source>
</reference>
<name>A0A9W7SX09_9PEZI</name>
<dbReference type="AlphaFoldDB" id="A0A9W7SX09"/>
<evidence type="ECO:0000313" key="3">
    <source>
        <dbReference type="Proteomes" id="UP001138500"/>
    </source>
</evidence>